<protein>
    <submittedName>
        <fullName evidence="3">MBL fold metallo-hydrolase</fullName>
    </submittedName>
</protein>
<dbReference type="Gene3D" id="3.60.15.10">
    <property type="entry name" value="Ribonuclease Z/Hydroxyacylglutathione hydrolase-like"/>
    <property type="match status" value="1"/>
</dbReference>
<dbReference type="InterPro" id="IPR036866">
    <property type="entry name" value="RibonucZ/Hydroxyglut_hydro"/>
</dbReference>
<dbReference type="PANTHER" id="PTHR43084:SF1">
    <property type="entry name" value="PERSULFIDE DIOXYGENASE ETHE1, MITOCHONDRIAL"/>
    <property type="match status" value="1"/>
</dbReference>
<dbReference type="InterPro" id="IPR044528">
    <property type="entry name" value="POD-like_MBL-fold"/>
</dbReference>
<evidence type="ECO:0000256" key="1">
    <source>
        <dbReference type="ARBA" id="ARBA00022723"/>
    </source>
</evidence>
<dbReference type="PANTHER" id="PTHR43084">
    <property type="entry name" value="PERSULFIDE DIOXYGENASE ETHE1"/>
    <property type="match status" value="1"/>
</dbReference>
<comment type="caution">
    <text evidence="3">The sequence shown here is derived from an EMBL/GenBank/DDBJ whole genome shotgun (WGS) entry which is preliminary data.</text>
</comment>
<organism evidence="3 4">
    <name type="scientific">Mesorhizobium marinum</name>
    <dbReference type="NCBI Taxonomy" id="3228790"/>
    <lineage>
        <taxon>Bacteria</taxon>
        <taxon>Pseudomonadati</taxon>
        <taxon>Pseudomonadota</taxon>
        <taxon>Alphaproteobacteria</taxon>
        <taxon>Hyphomicrobiales</taxon>
        <taxon>Phyllobacteriaceae</taxon>
        <taxon>Mesorhizobium</taxon>
    </lineage>
</organism>
<sequence>MAEPLPFTPDLSVSPVVVPFFDQPTNTISYIVKDPASDACAVVDSVMDIDYAAGRITYDGADKIIAYIREHGWRLEWLIETHVHADHLSAAPYIQTKLGGKLGIGENITIVQDTFGKIFNEGTEFQRDGSQFDRLFKDGDSYKIGGMTAHVIHTPGHTPACMTHCIGDAAFVGDTLFMPDGGSARADFPGGDARTLYRSIQRVLALPGEMRLFMCHDYGPNGRDIQWETTVADEREHNIHVGKGIGEDEFVKLRESRDATLDMPRLIIPSLQVNMRAGQLPPADDSGKTFLKVPVNTL</sequence>
<reference evidence="3 4" key="1">
    <citation type="submission" date="2024-06" db="EMBL/GenBank/DDBJ databases">
        <authorList>
            <person name="Tuo L."/>
        </authorList>
    </citation>
    <scope>NUCLEOTIDE SEQUENCE [LARGE SCALE GENOMIC DNA]</scope>
    <source>
        <strain evidence="3 4">ZMM04-5</strain>
    </source>
</reference>
<evidence type="ECO:0000313" key="3">
    <source>
        <dbReference type="EMBL" id="MEW9804522.1"/>
    </source>
</evidence>
<keyword evidence="4" id="KW-1185">Reference proteome</keyword>
<name>A0ABV3QV32_9HYPH</name>
<dbReference type="Pfam" id="PF00753">
    <property type="entry name" value="Lactamase_B"/>
    <property type="match status" value="1"/>
</dbReference>
<dbReference type="InterPro" id="IPR001279">
    <property type="entry name" value="Metallo-B-lactamas"/>
</dbReference>
<proteinExistence type="predicted"/>
<evidence type="ECO:0000313" key="4">
    <source>
        <dbReference type="Proteomes" id="UP001556196"/>
    </source>
</evidence>
<dbReference type="InterPro" id="IPR051682">
    <property type="entry name" value="Mito_Persulfide_Diox"/>
</dbReference>
<dbReference type="SUPFAM" id="SSF56281">
    <property type="entry name" value="Metallo-hydrolase/oxidoreductase"/>
    <property type="match status" value="1"/>
</dbReference>
<dbReference type="EMBL" id="JBFOCI010000001">
    <property type="protein sequence ID" value="MEW9804522.1"/>
    <property type="molecule type" value="Genomic_DNA"/>
</dbReference>
<feature type="domain" description="Metallo-beta-lactamase" evidence="2">
    <location>
        <begin position="26"/>
        <end position="216"/>
    </location>
</feature>
<accession>A0ABV3QV32</accession>
<dbReference type="SMART" id="SM00849">
    <property type="entry name" value="Lactamase_B"/>
    <property type="match status" value="1"/>
</dbReference>
<gene>
    <name evidence="3" type="ORF">ABUE31_00800</name>
</gene>
<dbReference type="RefSeq" id="WP_367721573.1">
    <property type="nucleotide sequence ID" value="NZ_JBFOCI010000001.1"/>
</dbReference>
<keyword evidence="1" id="KW-0479">Metal-binding</keyword>
<evidence type="ECO:0000259" key="2">
    <source>
        <dbReference type="SMART" id="SM00849"/>
    </source>
</evidence>
<dbReference type="CDD" id="cd07724">
    <property type="entry name" value="POD-like_MBL-fold"/>
    <property type="match status" value="1"/>
</dbReference>
<dbReference type="Proteomes" id="UP001556196">
    <property type="component" value="Unassembled WGS sequence"/>
</dbReference>